<evidence type="ECO:0000313" key="1">
    <source>
        <dbReference type="EMBL" id="RCN45717.1"/>
    </source>
</evidence>
<comment type="caution">
    <text evidence="1">The sequence shown here is derived from an EMBL/GenBank/DDBJ whole genome shotgun (WGS) entry which is preliminary data.</text>
</comment>
<dbReference type="AlphaFoldDB" id="A0A368GS03"/>
<dbReference type="InterPro" id="IPR009667">
    <property type="entry name" value="DUF1258"/>
</dbReference>
<dbReference type="Pfam" id="PF06869">
    <property type="entry name" value="DUF1258"/>
    <property type="match status" value="1"/>
</dbReference>
<proteinExistence type="predicted"/>
<keyword evidence="2" id="KW-1185">Reference proteome</keyword>
<dbReference type="EMBL" id="JOJR01000095">
    <property type="protein sequence ID" value="RCN45717.1"/>
    <property type="molecule type" value="Genomic_DNA"/>
</dbReference>
<dbReference type="Proteomes" id="UP000252519">
    <property type="component" value="Unassembled WGS sequence"/>
</dbReference>
<name>A0A368GS03_ANCCA</name>
<dbReference type="OrthoDB" id="5862043at2759"/>
<accession>A0A368GS03</accession>
<organism evidence="1 2">
    <name type="scientific">Ancylostoma caninum</name>
    <name type="common">Dog hookworm</name>
    <dbReference type="NCBI Taxonomy" id="29170"/>
    <lineage>
        <taxon>Eukaryota</taxon>
        <taxon>Metazoa</taxon>
        <taxon>Ecdysozoa</taxon>
        <taxon>Nematoda</taxon>
        <taxon>Chromadorea</taxon>
        <taxon>Rhabditida</taxon>
        <taxon>Rhabditina</taxon>
        <taxon>Rhabditomorpha</taxon>
        <taxon>Strongyloidea</taxon>
        <taxon>Ancylostomatidae</taxon>
        <taxon>Ancylostomatinae</taxon>
        <taxon>Ancylostoma</taxon>
    </lineage>
</organism>
<evidence type="ECO:0000313" key="2">
    <source>
        <dbReference type="Proteomes" id="UP000252519"/>
    </source>
</evidence>
<reference evidence="1 2" key="1">
    <citation type="submission" date="2014-10" db="EMBL/GenBank/DDBJ databases">
        <title>Draft genome of the hookworm Ancylostoma caninum.</title>
        <authorList>
            <person name="Mitreva M."/>
        </authorList>
    </citation>
    <scope>NUCLEOTIDE SEQUENCE [LARGE SCALE GENOMIC DNA]</scope>
    <source>
        <strain evidence="1 2">Baltimore</strain>
    </source>
</reference>
<gene>
    <name evidence="1" type="ORF">ANCCAN_08285</name>
</gene>
<feature type="non-terminal residue" evidence="1">
    <location>
        <position position="1"/>
    </location>
</feature>
<sequence>LYFGKNLKRSRDLQRVEVHILSVTPQLSDILPSKIRDIIELHKSLHEKRNVSQVQSEDRSDVRQLSSFYNNIEPVQEFLSNEITILLSISLDGFVPRRLSCRNVWPLYVRIDDLPRKEGNEYVNSMIAGVAYTHKKPSDIVCETLFSRLEREVMELSNQPINVDVDGVVWKIKVKIHRGVVDMDAQKAMFGLPRWNSAHGCSKCHLEGRRSGMRRLWLLDENEEIRMRSRESFIADGRAGLTGIPSKTLLH</sequence>
<protein>
    <submittedName>
        <fullName evidence="1">Uncharacterized protein</fullName>
    </submittedName>
</protein>